<organism evidence="3 4">
    <name type="scientific">Aspergillus vadensis (strain CBS 113365 / IMI 142717 / IBT 24658)</name>
    <dbReference type="NCBI Taxonomy" id="1448311"/>
    <lineage>
        <taxon>Eukaryota</taxon>
        <taxon>Fungi</taxon>
        <taxon>Dikarya</taxon>
        <taxon>Ascomycota</taxon>
        <taxon>Pezizomycotina</taxon>
        <taxon>Eurotiomycetes</taxon>
        <taxon>Eurotiomycetidae</taxon>
        <taxon>Eurotiales</taxon>
        <taxon>Aspergillaceae</taxon>
        <taxon>Aspergillus</taxon>
        <taxon>Aspergillus subgen. Circumdati</taxon>
    </lineage>
</organism>
<keyword evidence="2" id="KW-0812">Transmembrane</keyword>
<sequence>MPVRQGSRSQDEVEAQNHATDMMRPRWLAQLLAVFRPFWAILWWLLTALVSLFKVPRIYSGCWVQKAVSLSPEHPHDKFQHNESSINGSHTPGRASVDEVASVPNEQQLAKEPAMYTNPGESSLSDQQLPSSVPSSVLSPSETPSGHDTASTTPLLPNGQPQSGVITDENESARLEFTRNGYLITRSQEKKGVRISMDTQAEVSIIRSVIFDKLGLPLEPCKESLMPFRIAGDTTRIPAIGKVCVDWRFAQGLKTYQTDFYVVENDQFDVLIGLPTISRYKLLQPSSDIPTVMVRDHIERKTIVGELRPVRLCPK</sequence>
<accession>A0A319B4Z0</accession>
<keyword evidence="2" id="KW-0472">Membrane</keyword>
<evidence type="ECO:0000256" key="2">
    <source>
        <dbReference type="SAM" id="Phobius"/>
    </source>
</evidence>
<feature type="region of interest" description="Disordered" evidence="1">
    <location>
        <begin position="73"/>
        <end position="101"/>
    </location>
</feature>
<dbReference type="Proteomes" id="UP000248405">
    <property type="component" value="Unassembled WGS sequence"/>
</dbReference>
<gene>
    <name evidence="3" type="ORF">BO88DRAFT_405848</name>
</gene>
<protein>
    <submittedName>
        <fullName evidence="3">Uncharacterized protein</fullName>
    </submittedName>
</protein>
<proteinExistence type="predicted"/>
<feature type="transmembrane region" description="Helical" evidence="2">
    <location>
        <begin position="31"/>
        <end position="53"/>
    </location>
</feature>
<reference evidence="3" key="1">
    <citation type="submission" date="2016-12" db="EMBL/GenBank/DDBJ databases">
        <title>The genomes of Aspergillus section Nigri reveals drivers in fungal speciation.</title>
        <authorList>
            <consortium name="DOE Joint Genome Institute"/>
            <person name="Vesth T.C."/>
            <person name="Nybo J."/>
            <person name="Theobald S."/>
            <person name="Brandl J."/>
            <person name="Frisvad J.C."/>
            <person name="Nielsen K.F."/>
            <person name="Lyhne E.K."/>
            <person name="Kogle M.E."/>
            <person name="Kuo A."/>
            <person name="Riley R."/>
            <person name="Clum A."/>
            <person name="Nolan M."/>
            <person name="Lipzen A."/>
            <person name="Salamov A."/>
            <person name="Henrissat B."/>
            <person name="Wiebenga A."/>
            <person name="De Vries R.P."/>
            <person name="Grigoriev I.V."/>
            <person name="Mortensen U.H."/>
            <person name="Andersen M.R."/>
            <person name="Baker S.E."/>
        </authorList>
    </citation>
    <scope>NUCLEOTIDE SEQUENCE [LARGE SCALE GENOMIC DNA]</scope>
    <source>
        <strain evidence="3">CBS 113365</strain>
    </source>
</reference>
<dbReference type="OrthoDB" id="4493271at2759"/>
<name>A0A319B4Z0_ASPVC</name>
<feature type="compositionally biased region" description="Low complexity" evidence="1">
    <location>
        <begin position="122"/>
        <end position="141"/>
    </location>
</feature>
<dbReference type="EMBL" id="KZ821628">
    <property type="protein sequence ID" value="PYH67857.1"/>
    <property type="molecule type" value="Genomic_DNA"/>
</dbReference>
<dbReference type="Gene3D" id="2.40.70.10">
    <property type="entry name" value="Acid Proteases"/>
    <property type="match status" value="1"/>
</dbReference>
<feature type="region of interest" description="Disordered" evidence="1">
    <location>
        <begin position="116"/>
        <end position="171"/>
    </location>
</feature>
<dbReference type="AlphaFoldDB" id="A0A319B4Z0"/>
<feature type="compositionally biased region" description="Polar residues" evidence="1">
    <location>
        <begin position="142"/>
        <end position="165"/>
    </location>
</feature>
<evidence type="ECO:0000313" key="3">
    <source>
        <dbReference type="EMBL" id="PYH67857.1"/>
    </source>
</evidence>
<dbReference type="CDD" id="cd00303">
    <property type="entry name" value="retropepsin_like"/>
    <property type="match status" value="1"/>
</dbReference>
<evidence type="ECO:0000256" key="1">
    <source>
        <dbReference type="SAM" id="MobiDB-lite"/>
    </source>
</evidence>
<dbReference type="GeneID" id="37211591"/>
<keyword evidence="4" id="KW-1185">Reference proteome</keyword>
<dbReference type="InterPro" id="IPR021109">
    <property type="entry name" value="Peptidase_aspartic_dom_sf"/>
</dbReference>
<evidence type="ECO:0000313" key="4">
    <source>
        <dbReference type="Proteomes" id="UP000248405"/>
    </source>
</evidence>
<keyword evidence="2" id="KW-1133">Transmembrane helix</keyword>
<dbReference type="RefSeq" id="XP_025561651.1">
    <property type="nucleotide sequence ID" value="XM_025706999.1"/>
</dbReference>